<feature type="domain" description="N-acetyltransferase" evidence="2">
    <location>
        <begin position="3"/>
        <end position="150"/>
    </location>
</feature>
<dbReference type="EMBL" id="OU900099">
    <property type="protein sequence ID" value="CAG9863239.1"/>
    <property type="molecule type" value="Genomic_DNA"/>
</dbReference>
<dbReference type="PANTHER" id="PTHR13538:SF4">
    <property type="entry name" value="N-ALPHA-ACETYLTRANSFERASE 80"/>
    <property type="match status" value="1"/>
</dbReference>
<evidence type="ECO:0000256" key="1">
    <source>
        <dbReference type="SAM" id="MobiDB-lite"/>
    </source>
</evidence>
<dbReference type="SUPFAM" id="SSF55729">
    <property type="entry name" value="Acyl-CoA N-acyltransferases (Nat)"/>
    <property type="match status" value="1"/>
</dbReference>
<dbReference type="OrthoDB" id="329272at2759"/>
<dbReference type="Proteomes" id="UP001153712">
    <property type="component" value="Chromosome 6"/>
</dbReference>
<reference evidence="3" key="1">
    <citation type="submission" date="2022-01" db="EMBL/GenBank/DDBJ databases">
        <authorList>
            <person name="King R."/>
        </authorList>
    </citation>
    <scope>NUCLEOTIDE SEQUENCE</scope>
</reference>
<feature type="compositionally biased region" description="Polar residues" evidence="1">
    <location>
        <begin position="150"/>
        <end position="160"/>
    </location>
</feature>
<dbReference type="GO" id="GO:1905502">
    <property type="term" value="F:acetyl-CoA binding"/>
    <property type="evidence" value="ECO:0007669"/>
    <property type="project" value="TreeGrafter"/>
</dbReference>
<feature type="compositionally biased region" description="Pro residues" evidence="1">
    <location>
        <begin position="166"/>
        <end position="175"/>
    </location>
</feature>
<evidence type="ECO:0000313" key="3">
    <source>
        <dbReference type="EMBL" id="CAG9863239.1"/>
    </source>
</evidence>
<proteinExistence type="predicted"/>
<dbReference type="InterPro" id="IPR016181">
    <property type="entry name" value="Acyl_CoA_acyltransferase"/>
</dbReference>
<name>A0A9N9XRJ2_PHYSR</name>
<dbReference type="InterPro" id="IPR000182">
    <property type="entry name" value="GNAT_dom"/>
</dbReference>
<evidence type="ECO:0000313" key="4">
    <source>
        <dbReference type="Proteomes" id="UP001153712"/>
    </source>
</evidence>
<dbReference type="GO" id="GO:0005737">
    <property type="term" value="C:cytoplasm"/>
    <property type="evidence" value="ECO:0007669"/>
    <property type="project" value="TreeGrafter"/>
</dbReference>
<gene>
    <name evidence="3" type="ORF">PHYEVI_LOCUS9537</name>
</gene>
<keyword evidence="4" id="KW-1185">Reference proteome</keyword>
<dbReference type="InterPro" id="IPR039840">
    <property type="entry name" value="NAA80"/>
</dbReference>
<dbReference type="PANTHER" id="PTHR13538">
    <property type="entry name" value="N-ACETYLTRANSFERASE 6"/>
    <property type="match status" value="1"/>
</dbReference>
<organism evidence="3 4">
    <name type="scientific">Phyllotreta striolata</name>
    <name type="common">Striped flea beetle</name>
    <name type="synonym">Crioceris striolata</name>
    <dbReference type="NCBI Taxonomy" id="444603"/>
    <lineage>
        <taxon>Eukaryota</taxon>
        <taxon>Metazoa</taxon>
        <taxon>Ecdysozoa</taxon>
        <taxon>Arthropoda</taxon>
        <taxon>Hexapoda</taxon>
        <taxon>Insecta</taxon>
        <taxon>Pterygota</taxon>
        <taxon>Neoptera</taxon>
        <taxon>Endopterygota</taxon>
        <taxon>Coleoptera</taxon>
        <taxon>Polyphaga</taxon>
        <taxon>Cucujiformia</taxon>
        <taxon>Chrysomeloidea</taxon>
        <taxon>Chrysomelidae</taxon>
        <taxon>Galerucinae</taxon>
        <taxon>Alticini</taxon>
        <taxon>Phyllotreta</taxon>
    </lineage>
</organism>
<dbReference type="GO" id="GO:0008080">
    <property type="term" value="F:N-acetyltransferase activity"/>
    <property type="evidence" value="ECO:0007669"/>
    <property type="project" value="InterPro"/>
</dbReference>
<sequence length="196" mass="21873">MSLEVVPIHKHPKYLNDCCKLINQEWTRSEGARMHSLTQSTDKLPTSLILLKDKTVIGHVKLSIIPTVKTACFLESLVIDKALRGKGFGTVLMREAENFCRNLRLSTIFLSTRGQEEFYAKLGYIECMPVSIYGGSVSIVCNSLPKKPVENSTKNSNSIADSRISLPPPPPPPLPFKQNNPATEQKSPKTYMKKDI</sequence>
<accession>A0A9N9XRJ2</accession>
<evidence type="ECO:0000259" key="2">
    <source>
        <dbReference type="PROSITE" id="PS51186"/>
    </source>
</evidence>
<dbReference type="AlphaFoldDB" id="A0A9N9XRJ2"/>
<dbReference type="PROSITE" id="PS51186">
    <property type="entry name" value="GNAT"/>
    <property type="match status" value="1"/>
</dbReference>
<dbReference type="Pfam" id="PF00583">
    <property type="entry name" value="Acetyltransf_1"/>
    <property type="match status" value="1"/>
</dbReference>
<dbReference type="CDD" id="cd04301">
    <property type="entry name" value="NAT_SF"/>
    <property type="match status" value="1"/>
</dbReference>
<feature type="region of interest" description="Disordered" evidence="1">
    <location>
        <begin position="147"/>
        <end position="196"/>
    </location>
</feature>
<dbReference type="Gene3D" id="3.40.630.30">
    <property type="match status" value="1"/>
</dbReference>
<protein>
    <recommendedName>
        <fullName evidence="2">N-acetyltransferase domain-containing protein</fullName>
    </recommendedName>
</protein>